<feature type="signal peptide" evidence="4">
    <location>
        <begin position="1"/>
        <end position="22"/>
    </location>
</feature>
<accession>A0A1D2AIA4</accession>
<evidence type="ECO:0000256" key="4">
    <source>
        <dbReference type="SAM" id="SignalP"/>
    </source>
</evidence>
<feature type="domain" description="Vitellogenin" evidence="5">
    <location>
        <begin position="23"/>
        <end position="174"/>
    </location>
</feature>
<dbReference type="Pfam" id="PF01347">
    <property type="entry name" value="Vitellogenin_N"/>
    <property type="match status" value="1"/>
</dbReference>
<feature type="region of interest" description="Disordered" evidence="3">
    <location>
        <begin position="182"/>
        <end position="275"/>
    </location>
</feature>
<dbReference type="GO" id="GO:0005319">
    <property type="term" value="F:lipid transporter activity"/>
    <property type="evidence" value="ECO:0007669"/>
    <property type="project" value="InterPro"/>
</dbReference>
<dbReference type="SUPFAM" id="SSF56968">
    <property type="entry name" value="Lipovitellin-phosvitin complex, beta-sheet shell regions"/>
    <property type="match status" value="1"/>
</dbReference>
<dbReference type="PANTHER" id="PTHR23345:SF15">
    <property type="entry name" value="VITELLOGENIN 1-RELATED"/>
    <property type="match status" value="1"/>
</dbReference>
<keyword evidence="2" id="KW-0758">Storage protein</keyword>
<dbReference type="AlphaFoldDB" id="A0A1D2AIA4"/>
<dbReference type="InterPro" id="IPR015816">
    <property type="entry name" value="Vitellinogen_b-sht_N"/>
</dbReference>
<keyword evidence="1 4" id="KW-0732">Signal</keyword>
<dbReference type="PANTHER" id="PTHR23345">
    <property type="entry name" value="VITELLOGENIN-RELATED"/>
    <property type="match status" value="1"/>
</dbReference>
<name>A0A1D2AIA4_ORNBR</name>
<reference evidence="6" key="1">
    <citation type="submission" date="2016-07" db="EMBL/GenBank/DDBJ databases">
        <title>Salivary Glands transcriptome analysis on engorged females of Ornithodoros brasiliensis (Acari:Argasidae).</title>
        <authorList>
            <person name="Simons S.M."/>
            <person name="Carvalho E."/>
            <person name="Junqueira-de-Azevedo I."/>
            <person name="Ho P.L."/>
            <person name="Giovanni D."/>
            <person name="Mendonca R."/>
            <person name="Onofrio V."/>
            <person name="Landulfo G."/>
            <person name="Ramirez D."/>
            <person name="Barros-Battesti D."/>
        </authorList>
    </citation>
    <scope>NUCLEOTIDE SEQUENCE</scope>
    <source>
        <strain evidence="6">Female</strain>
        <tissue evidence="6">Salivary gland</tissue>
    </source>
</reference>
<evidence type="ECO:0000256" key="3">
    <source>
        <dbReference type="SAM" id="MobiDB-lite"/>
    </source>
</evidence>
<dbReference type="EMBL" id="GETE01000773">
    <property type="protein sequence ID" value="JAT78934.1"/>
    <property type="molecule type" value="Transcribed_RNA"/>
</dbReference>
<dbReference type="InterPro" id="IPR001747">
    <property type="entry name" value="Vitellogenin_N"/>
</dbReference>
<feature type="compositionally biased region" description="Gly residues" evidence="3">
    <location>
        <begin position="186"/>
        <end position="195"/>
    </location>
</feature>
<evidence type="ECO:0000256" key="2">
    <source>
        <dbReference type="ARBA" id="ARBA00022761"/>
    </source>
</evidence>
<dbReference type="Gene3D" id="2.30.230.10">
    <property type="entry name" value="Lipovitellin, beta-sheet shell regions, chain A"/>
    <property type="match status" value="1"/>
</dbReference>
<sequence length="275" mass="29108">TQGERTMKLFLLSVCLLGAVAGYEVGKEYVYEYDGKVHVTQPEVPTQSSGLAFKGKVIVQPKAEHLHLKIVDFETGTVNSDVVDIETHQFPYHSHPSLAENLARPFGLKFTAGKFVNIELGKNEPLWSQNVKKALASLLQVDLSQVRSAHHADEEYKVYEESVSGVCETVYVLSPGGHRAPAYHGVHGGHGGHVGPAGHDEHAVPAGHGEHAAPAGHGEHAVPAEHGEHAGHDEHAVPAGHGEHAAPAGHGEHAVPAEHGEHAGHGEHAVPAGHG</sequence>
<proteinExistence type="predicted"/>
<protein>
    <submittedName>
        <fullName evidence="6">Vitellogenin fused with superoxide dismutase</fullName>
    </submittedName>
</protein>
<organism evidence="6">
    <name type="scientific">Ornithodoros brasiliensis</name>
    <name type="common">Mouro tick</name>
    <dbReference type="NCBI Taxonomy" id="888526"/>
    <lineage>
        <taxon>Eukaryota</taxon>
        <taxon>Metazoa</taxon>
        <taxon>Ecdysozoa</taxon>
        <taxon>Arthropoda</taxon>
        <taxon>Chelicerata</taxon>
        <taxon>Arachnida</taxon>
        <taxon>Acari</taxon>
        <taxon>Parasitiformes</taxon>
        <taxon>Ixodida</taxon>
        <taxon>Ixodoidea</taxon>
        <taxon>Argasidae</taxon>
        <taxon>Ornithodorinae</taxon>
        <taxon>Ornithodoros</taxon>
    </lineage>
</organism>
<dbReference type="InterPro" id="IPR015819">
    <property type="entry name" value="Lipid_transp_b-sht_shell"/>
</dbReference>
<evidence type="ECO:0000259" key="5">
    <source>
        <dbReference type="Pfam" id="PF01347"/>
    </source>
</evidence>
<evidence type="ECO:0000313" key="6">
    <source>
        <dbReference type="EMBL" id="JAT78934.1"/>
    </source>
</evidence>
<feature type="non-terminal residue" evidence="6">
    <location>
        <position position="275"/>
    </location>
</feature>
<feature type="chain" id="PRO_5008901579" evidence="4">
    <location>
        <begin position="23"/>
        <end position="275"/>
    </location>
</feature>
<feature type="compositionally biased region" description="Basic and acidic residues" evidence="3">
    <location>
        <begin position="198"/>
        <end position="268"/>
    </location>
</feature>
<feature type="non-terminal residue" evidence="6">
    <location>
        <position position="1"/>
    </location>
</feature>
<evidence type="ECO:0000256" key="1">
    <source>
        <dbReference type="ARBA" id="ARBA00022729"/>
    </source>
</evidence>
<dbReference type="InterPro" id="IPR050733">
    <property type="entry name" value="Vitellogenin/Apolipophorin"/>
</dbReference>